<sequence length="181" mass="20098">MTNTLRNAGFLDQLDILTGEERRECNQRARQRRLGKQIIIDLLPFMPSTLGTTYQVSSLRTSPSYTDASKLGDIHLSLEAVGDVDQPGMVDRMLGTITKMGKALTRQGWEVRNKGKARESFDPKGGLSITVSASKAGVSLHCNFDCIPNTENCKLVEREVTVASHYVPEHQEKQMVVECTD</sequence>
<gene>
    <name evidence="1" type="ORF">LCGC14_0410050</name>
</gene>
<evidence type="ECO:0000313" key="1">
    <source>
        <dbReference type="EMBL" id="KKN72501.1"/>
    </source>
</evidence>
<reference evidence="1" key="1">
    <citation type="journal article" date="2015" name="Nature">
        <title>Complex archaea that bridge the gap between prokaryotes and eukaryotes.</title>
        <authorList>
            <person name="Spang A."/>
            <person name="Saw J.H."/>
            <person name="Jorgensen S.L."/>
            <person name="Zaremba-Niedzwiedzka K."/>
            <person name="Martijn J."/>
            <person name="Lind A.E."/>
            <person name="van Eijk R."/>
            <person name="Schleper C."/>
            <person name="Guy L."/>
            <person name="Ettema T.J."/>
        </authorList>
    </citation>
    <scope>NUCLEOTIDE SEQUENCE</scope>
</reference>
<name>A0A0F9VG49_9ZZZZ</name>
<comment type="caution">
    <text evidence="1">The sequence shown here is derived from an EMBL/GenBank/DDBJ whole genome shotgun (WGS) entry which is preliminary data.</text>
</comment>
<dbReference type="AlphaFoldDB" id="A0A0F9VG49"/>
<dbReference type="EMBL" id="LAZR01000361">
    <property type="protein sequence ID" value="KKN72501.1"/>
    <property type="molecule type" value="Genomic_DNA"/>
</dbReference>
<protein>
    <submittedName>
        <fullName evidence="1">Uncharacterized protein</fullName>
    </submittedName>
</protein>
<accession>A0A0F9VG49</accession>
<proteinExistence type="predicted"/>
<organism evidence="1">
    <name type="scientific">marine sediment metagenome</name>
    <dbReference type="NCBI Taxonomy" id="412755"/>
    <lineage>
        <taxon>unclassified sequences</taxon>
        <taxon>metagenomes</taxon>
        <taxon>ecological metagenomes</taxon>
    </lineage>
</organism>